<dbReference type="Proteomes" id="UP001189429">
    <property type="component" value="Unassembled WGS sequence"/>
</dbReference>
<accession>A0ABN9WTG4</accession>
<feature type="compositionally biased region" description="Basic residues" evidence="1">
    <location>
        <begin position="114"/>
        <end position="136"/>
    </location>
</feature>
<feature type="compositionally biased region" description="Basic and acidic residues" evidence="1">
    <location>
        <begin position="181"/>
        <end position="190"/>
    </location>
</feature>
<feature type="compositionally biased region" description="Low complexity" evidence="1">
    <location>
        <begin position="151"/>
        <end position="161"/>
    </location>
</feature>
<feature type="non-terminal residue" evidence="2">
    <location>
        <position position="199"/>
    </location>
</feature>
<feature type="non-terminal residue" evidence="2">
    <location>
        <position position="1"/>
    </location>
</feature>
<name>A0ABN9WTG4_9DINO</name>
<evidence type="ECO:0000313" key="2">
    <source>
        <dbReference type="EMBL" id="CAK0890079.1"/>
    </source>
</evidence>
<proteinExistence type="predicted"/>
<evidence type="ECO:0000256" key="1">
    <source>
        <dbReference type="SAM" id="MobiDB-lite"/>
    </source>
</evidence>
<keyword evidence="3" id="KW-1185">Reference proteome</keyword>
<dbReference type="EMBL" id="CAUYUJ010019294">
    <property type="protein sequence ID" value="CAK0890079.1"/>
    <property type="molecule type" value="Genomic_DNA"/>
</dbReference>
<evidence type="ECO:0000313" key="3">
    <source>
        <dbReference type="Proteomes" id="UP001189429"/>
    </source>
</evidence>
<protein>
    <submittedName>
        <fullName evidence="2">Uncharacterized protein</fullName>
    </submittedName>
</protein>
<comment type="caution">
    <text evidence="2">The sequence shown here is derived from an EMBL/GenBank/DDBJ whole genome shotgun (WGS) entry which is preliminary data.</text>
</comment>
<sequence>TFRPSASTRRCVGRASWGLRARTMTPTSGAPSPGATAQAGRRHGARSTTMQLKARRPTKRAACAAGAARETPRLLWPSATPCVPRRWTPARPWRTRRAVQTPRRARCAAPRSSPHSRRRSPTRRWRSRRPRPRRPASRGSGPPPRRPAAAPPQGLGASGPAWPDCGTAPGEMRASRLPHAGAERCSRPHAESLTPSARR</sequence>
<reference evidence="2" key="1">
    <citation type="submission" date="2023-10" db="EMBL/GenBank/DDBJ databases">
        <authorList>
            <person name="Chen Y."/>
            <person name="Shah S."/>
            <person name="Dougan E. K."/>
            <person name="Thang M."/>
            <person name="Chan C."/>
        </authorList>
    </citation>
    <scope>NUCLEOTIDE SEQUENCE [LARGE SCALE GENOMIC DNA]</scope>
</reference>
<feature type="compositionally biased region" description="Pro residues" evidence="1">
    <location>
        <begin position="141"/>
        <end position="150"/>
    </location>
</feature>
<gene>
    <name evidence="2" type="ORF">PCOR1329_LOCUS70402</name>
</gene>
<organism evidence="2 3">
    <name type="scientific">Prorocentrum cordatum</name>
    <dbReference type="NCBI Taxonomy" id="2364126"/>
    <lineage>
        <taxon>Eukaryota</taxon>
        <taxon>Sar</taxon>
        <taxon>Alveolata</taxon>
        <taxon>Dinophyceae</taxon>
        <taxon>Prorocentrales</taxon>
        <taxon>Prorocentraceae</taxon>
        <taxon>Prorocentrum</taxon>
    </lineage>
</organism>
<feature type="region of interest" description="Disordered" evidence="1">
    <location>
        <begin position="22"/>
        <end position="199"/>
    </location>
</feature>